<gene>
    <name evidence="2" type="ORF">PBOR_05120</name>
</gene>
<dbReference type="OrthoDB" id="2617300at2"/>
<evidence type="ECO:0000313" key="3">
    <source>
        <dbReference type="Proteomes" id="UP000029518"/>
    </source>
</evidence>
<keyword evidence="1" id="KW-0472">Membrane</keyword>
<dbReference type="EMBL" id="CP009285">
    <property type="protein sequence ID" value="AIQ56384.1"/>
    <property type="molecule type" value="Genomic_DNA"/>
</dbReference>
<evidence type="ECO:0000313" key="2">
    <source>
        <dbReference type="EMBL" id="AIQ56384.1"/>
    </source>
</evidence>
<sequence length="168" mass="18712">MSKGWRKLLIWLSISIIFAVLTDWGTFTYEADGTISGNGNPGIIMLAAGWLFGIILLGSAGAVFYRLFRMKSVFSVQSLVIAVSALIVLPLSVWLEIRYVDALRVHLRGFTRDEGSVVFRFGWINQYTNNLFYNAYILAGGIALVILVAWIAALLRRKAHIQSRINSG</sequence>
<feature type="transmembrane region" description="Helical" evidence="1">
    <location>
        <begin position="44"/>
        <end position="67"/>
    </location>
</feature>
<keyword evidence="3" id="KW-1185">Reference proteome</keyword>
<feature type="transmembrane region" description="Helical" evidence="1">
    <location>
        <begin position="131"/>
        <end position="155"/>
    </location>
</feature>
<name>A0A089MIN5_PAEBO</name>
<evidence type="ECO:0000256" key="1">
    <source>
        <dbReference type="SAM" id="Phobius"/>
    </source>
</evidence>
<accession>A0A089MIN5</accession>
<proteinExistence type="predicted"/>
<keyword evidence="1" id="KW-1133">Transmembrane helix</keyword>
<dbReference type="AlphaFoldDB" id="A0A089MIN5"/>
<organism evidence="2 3">
    <name type="scientific">Paenibacillus borealis</name>
    <dbReference type="NCBI Taxonomy" id="160799"/>
    <lineage>
        <taxon>Bacteria</taxon>
        <taxon>Bacillati</taxon>
        <taxon>Bacillota</taxon>
        <taxon>Bacilli</taxon>
        <taxon>Bacillales</taxon>
        <taxon>Paenibacillaceae</taxon>
        <taxon>Paenibacillus</taxon>
    </lineage>
</organism>
<reference evidence="2" key="1">
    <citation type="submission" date="2014-08" db="EMBL/GenBank/DDBJ databases">
        <title>Comparative genomics of the Paenibacillus odorifer group.</title>
        <authorList>
            <person name="den Bakker H.C."/>
            <person name="Tsai Y.-C.Y.-C."/>
            <person name="Martin N."/>
            <person name="Korlach J."/>
            <person name="Wiedmann M."/>
        </authorList>
    </citation>
    <scope>NUCLEOTIDE SEQUENCE [LARGE SCALE GENOMIC DNA]</scope>
    <source>
        <strain evidence="2">DSM 13188</strain>
    </source>
</reference>
<dbReference type="Proteomes" id="UP000029518">
    <property type="component" value="Chromosome"/>
</dbReference>
<dbReference type="RefSeq" id="WP_042210731.1">
    <property type="nucleotide sequence ID" value="NZ_CP009285.1"/>
</dbReference>
<dbReference type="KEGG" id="pbd:PBOR_05120"/>
<feature type="transmembrane region" description="Helical" evidence="1">
    <location>
        <begin position="79"/>
        <end position="97"/>
    </location>
</feature>
<dbReference type="HOGENOM" id="CLU_1420228_0_0_9"/>
<protein>
    <submittedName>
        <fullName evidence="2">Uncharacterized protein</fullName>
    </submittedName>
</protein>
<keyword evidence="1" id="KW-0812">Transmembrane</keyword>